<dbReference type="OrthoDB" id="3668964at2"/>
<reference evidence="4" key="1">
    <citation type="submission" date="2016-10" db="EMBL/GenBank/DDBJ databases">
        <authorList>
            <person name="Varghese N."/>
            <person name="Submissions S."/>
        </authorList>
    </citation>
    <scope>NUCLEOTIDE SEQUENCE [LARGE SCALE GENOMIC DNA]</scope>
    <source>
        <strain evidence="4">DSM 18733</strain>
    </source>
</reference>
<organism evidence="3 4">
    <name type="scientific">Olivibacter domesticus</name>
    <name type="common">Pseudosphingobacterium domesticum</name>
    <dbReference type="NCBI Taxonomy" id="407022"/>
    <lineage>
        <taxon>Bacteria</taxon>
        <taxon>Pseudomonadati</taxon>
        <taxon>Bacteroidota</taxon>
        <taxon>Sphingobacteriia</taxon>
        <taxon>Sphingobacteriales</taxon>
        <taxon>Sphingobacteriaceae</taxon>
        <taxon>Olivibacter</taxon>
    </lineage>
</organism>
<gene>
    <name evidence="3" type="ORF">SAMN05661044_02603</name>
</gene>
<proteinExistence type="predicted"/>
<keyword evidence="1" id="KW-0812">Transmembrane</keyword>
<dbReference type="Gene3D" id="3.40.50.1820">
    <property type="entry name" value="alpha/beta hydrolase"/>
    <property type="match status" value="1"/>
</dbReference>
<dbReference type="Proteomes" id="UP000199421">
    <property type="component" value="Unassembled WGS sequence"/>
</dbReference>
<keyword evidence="1" id="KW-0472">Membrane</keyword>
<accession>A0A1H7QJ82</accession>
<feature type="transmembrane region" description="Helical" evidence="1">
    <location>
        <begin position="21"/>
        <end position="40"/>
    </location>
</feature>
<protein>
    <submittedName>
        <fullName evidence="3">Dienelactone hydrolase family protein</fullName>
    </submittedName>
</protein>
<dbReference type="STRING" id="407022.SAMN05661044_02603"/>
<dbReference type="InterPro" id="IPR002925">
    <property type="entry name" value="Dienelactn_hydro"/>
</dbReference>
<evidence type="ECO:0000313" key="3">
    <source>
        <dbReference type="EMBL" id="SEL47665.1"/>
    </source>
</evidence>
<dbReference type="EMBL" id="FOAF01000002">
    <property type="protein sequence ID" value="SEL47665.1"/>
    <property type="molecule type" value="Genomic_DNA"/>
</dbReference>
<evidence type="ECO:0000313" key="4">
    <source>
        <dbReference type="Proteomes" id="UP000199421"/>
    </source>
</evidence>
<keyword evidence="4" id="KW-1185">Reference proteome</keyword>
<evidence type="ECO:0000259" key="2">
    <source>
        <dbReference type="Pfam" id="PF01738"/>
    </source>
</evidence>
<evidence type="ECO:0000256" key="1">
    <source>
        <dbReference type="SAM" id="Phobius"/>
    </source>
</evidence>
<keyword evidence="1" id="KW-1133">Transmembrane helix</keyword>
<feature type="domain" description="Dienelactone hydrolase" evidence="2">
    <location>
        <begin position="148"/>
        <end position="273"/>
    </location>
</feature>
<keyword evidence="3" id="KW-0378">Hydrolase</keyword>
<dbReference type="RefSeq" id="WP_139202252.1">
    <property type="nucleotide sequence ID" value="NZ_FOAF01000002.1"/>
</dbReference>
<sequence length="400" mass="46162">MYKRNLNHLCKRVAIDVDTRSILIIVFCLVVTNISCVLGQDKNGSIVANEKEIIWKKIAPYFVLPDSFKNKGNDLRPLTNFYGGKKVKSIHDWDARKREIKSQWNAMMGEWPPLLKDQQLIFIDTTEKERYVQYKVRFYWTPDEETIGYLLVPKNKGKKPAVITVFYEPETAIGEGKPHRDFALQLAERGFITLSIGTKEASRKQEFSLYYPSIHDAAVQPLSMLAYAAANAWYALAKFPEVIPEKIGIMGHSFGGKWAMFASCLFDKFACAVWSDPGILFQQDRESINYWEPWYLGYHPKPWRKRGLITAGNPARGLYPKLIKEGYNLHELHALMAPRPFLVSGGAEDPPTRWIPLSKTMEVNEFLGYKNRVAMTNRLKHEPNDESNELAYLFFEYFLK</sequence>
<dbReference type="GO" id="GO:0016787">
    <property type="term" value="F:hydrolase activity"/>
    <property type="evidence" value="ECO:0007669"/>
    <property type="project" value="UniProtKB-KW"/>
</dbReference>
<dbReference type="InterPro" id="IPR029058">
    <property type="entry name" value="AB_hydrolase_fold"/>
</dbReference>
<dbReference type="Pfam" id="PF01738">
    <property type="entry name" value="DLH"/>
    <property type="match status" value="1"/>
</dbReference>
<dbReference type="SUPFAM" id="SSF53474">
    <property type="entry name" value="alpha/beta-Hydrolases"/>
    <property type="match status" value="1"/>
</dbReference>
<dbReference type="AlphaFoldDB" id="A0A1H7QJ82"/>
<name>A0A1H7QJ82_OLID1</name>